<dbReference type="EMBL" id="JAEHTE010000015">
    <property type="protein sequence ID" value="MBI6885108.1"/>
    <property type="molecule type" value="Genomic_DNA"/>
</dbReference>
<organism evidence="1 2">
    <name type="scientific">Pseudomonas putida</name>
    <name type="common">Arthrobacter siderocapsulatus</name>
    <dbReference type="NCBI Taxonomy" id="303"/>
    <lineage>
        <taxon>Bacteria</taxon>
        <taxon>Pseudomonadati</taxon>
        <taxon>Pseudomonadota</taxon>
        <taxon>Gammaproteobacteria</taxon>
        <taxon>Pseudomonadales</taxon>
        <taxon>Pseudomonadaceae</taxon>
        <taxon>Pseudomonas</taxon>
    </lineage>
</organism>
<accession>A0A8I1EH43</accession>
<dbReference type="RefSeq" id="WP_198747511.1">
    <property type="nucleotide sequence ID" value="NZ_JAEHTE010000015.1"/>
</dbReference>
<comment type="caution">
    <text evidence="1">The sequence shown here is derived from an EMBL/GenBank/DDBJ whole genome shotgun (WGS) entry which is preliminary data.</text>
</comment>
<reference evidence="1" key="1">
    <citation type="submission" date="2020-12" db="EMBL/GenBank/DDBJ databases">
        <title>Enhanced detection system for hospital associated transmission using whole genome sequencing surveillance.</title>
        <authorList>
            <person name="Harrison L.H."/>
            <person name="Van Tyne D."/>
            <person name="Marsh J.W."/>
            <person name="Griffith M.P."/>
            <person name="Snyder D.J."/>
            <person name="Cooper V.S."/>
            <person name="Mustapha M."/>
        </authorList>
    </citation>
    <scope>NUCLEOTIDE SEQUENCE</scope>
    <source>
        <strain evidence="1">PSB00042</strain>
    </source>
</reference>
<proteinExistence type="predicted"/>
<gene>
    <name evidence="1" type="ORF">JEU22_14430</name>
</gene>
<name>A0A8I1EH43_PSEPU</name>
<dbReference type="AlphaFoldDB" id="A0A8I1EH43"/>
<sequence length="337" mass="37810">MQQRKAQYEIYSSMLDQQVKAARGFFSRFLPKNASDRDFTAIMFQQTPQLAQSLNLHIFAAEHFWIRTGANAIFPESAEVLDNLLRARFQMDAAEGFTLPFESFMLSVPQGYAVDGVKIPSFIVSCFPYQKMAETVIGPFLQYAGFKKPVAVSLDETSEDDVAIALCYKDPTSKTAYARTLVSVSQIPSILANTSNSELSDELGEYSEYLDVVGLSEYDLKIQRIMLRLVAAIGIYNMATEGKRLLPGLPGTQEPKIIGKAPSGGFKFSTLTNSFPPLREGSAPADAYYRTWFFRQLRADRYYKGEYASYAKGSRYVFVSDSIVGQKVESHTQRFED</sequence>
<dbReference type="Proteomes" id="UP000637061">
    <property type="component" value="Unassembled WGS sequence"/>
</dbReference>
<evidence type="ECO:0000313" key="2">
    <source>
        <dbReference type="Proteomes" id="UP000637061"/>
    </source>
</evidence>
<protein>
    <submittedName>
        <fullName evidence="1">Uncharacterized protein</fullName>
    </submittedName>
</protein>
<evidence type="ECO:0000313" key="1">
    <source>
        <dbReference type="EMBL" id="MBI6885108.1"/>
    </source>
</evidence>